<reference evidence="2 3" key="1">
    <citation type="submission" date="2016-06" db="EMBL/GenBank/DDBJ databases">
        <authorList>
            <person name="Kjaerup R.B."/>
            <person name="Dalgaard T.S."/>
            <person name="Juul-Madsen H.R."/>
        </authorList>
    </citation>
    <scope>NUCLEOTIDE SEQUENCE [LARGE SCALE GENOMIC DNA]</scope>
    <source>
        <strain evidence="2 3">DSM 43821</strain>
    </source>
</reference>
<feature type="transmembrane region" description="Helical" evidence="1">
    <location>
        <begin position="20"/>
        <end position="38"/>
    </location>
</feature>
<evidence type="ECO:0000313" key="3">
    <source>
        <dbReference type="Proteomes" id="UP000198228"/>
    </source>
</evidence>
<dbReference type="Proteomes" id="UP000198228">
    <property type="component" value="Chromosome I"/>
</dbReference>
<keyword evidence="1" id="KW-0812">Transmembrane</keyword>
<name>A0A1C4V3E0_9ACTN</name>
<protein>
    <submittedName>
        <fullName evidence="2">Uncharacterized protein</fullName>
    </submittedName>
</protein>
<keyword evidence="1" id="KW-1133">Transmembrane helix</keyword>
<evidence type="ECO:0000256" key="1">
    <source>
        <dbReference type="SAM" id="Phobius"/>
    </source>
</evidence>
<accession>A0A1C4V3E0</accession>
<gene>
    <name evidence="2" type="ORF">GA0074696_0825</name>
</gene>
<proteinExistence type="predicted"/>
<sequence>MRAGQPRGDLDAFAARVQRVVSAVALAGVLAGVLASVAPDVWARFDDRPTPTARTVFDAIHAKYQFPGQERQDFSFCVPKKYRETWEPDPTETDAPDAYKYDPNECLDAVLTESLDVYEMAGEDEAEELVRYNAPAPGQAEPSDWRWRQSGRFVLAWHGRIEPADPHRLEGMVEIADKIVLGRHRFWTITVVAVASTVALTAMAWAARRGRAATAR</sequence>
<dbReference type="EMBL" id="LT607410">
    <property type="protein sequence ID" value="SCE78269.1"/>
    <property type="molecule type" value="Genomic_DNA"/>
</dbReference>
<feature type="transmembrane region" description="Helical" evidence="1">
    <location>
        <begin position="186"/>
        <end position="207"/>
    </location>
</feature>
<dbReference type="AlphaFoldDB" id="A0A1C4V3E0"/>
<keyword evidence="1" id="KW-0472">Membrane</keyword>
<organism evidence="2 3">
    <name type="scientific">Micromonospora purpureochromogenes</name>
    <dbReference type="NCBI Taxonomy" id="47872"/>
    <lineage>
        <taxon>Bacteria</taxon>
        <taxon>Bacillati</taxon>
        <taxon>Actinomycetota</taxon>
        <taxon>Actinomycetes</taxon>
        <taxon>Micromonosporales</taxon>
        <taxon>Micromonosporaceae</taxon>
        <taxon>Micromonospora</taxon>
    </lineage>
</organism>
<evidence type="ECO:0000313" key="2">
    <source>
        <dbReference type="EMBL" id="SCE78269.1"/>
    </source>
</evidence>